<evidence type="ECO:0000256" key="2">
    <source>
        <dbReference type="ARBA" id="ARBA00022771"/>
    </source>
</evidence>
<evidence type="ECO:0000259" key="5">
    <source>
        <dbReference type="PROSITE" id="PS50865"/>
    </source>
</evidence>
<gene>
    <name evidence="6" type="ORF">RSOLAG1IB_10245</name>
</gene>
<dbReference type="AlphaFoldDB" id="A0A0B7FWS8"/>
<keyword evidence="2 4" id="KW-0863">Zinc-finger</keyword>
<reference evidence="6 7" key="1">
    <citation type="submission" date="2014-11" db="EMBL/GenBank/DDBJ databases">
        <authorList>
            <person name="Wibberg Daniel"/>
        </authorList>
    </citation>
    <scope>NUCLEOTIDE SEQUENCE [LARGE SCALE GENOMIC DNA]</scope>
    <source>
        <strain evidence="6">Rhizoctonia solani AG1-IB 7/3/14</strain>
    </source>
</reference>
<proteinExistence type="predicted"/>
<dbReference type="InterPro" id="IPR002893">
    <property type="entry name" value="Znf_MYND"/>
</dbReference>
<evidence type="ECO:0000313" key="6">
    <source>
        <dbReference type="EMBL" id="CEL62150.1"/>
    </source>
</evidence>
<feature type="domain" description="MYND-type" evidence="5">
    <location>
        <begin position="501"/>
        <end position="544"/>
    </location>
</feature>
<dbReference type="SUPFAM" id="SSF144232">
    <property type="entry name" value="HIT/MYND zinc finger-like"/>
    <property type="match status" value="1"/>
</dbReference>
<keyword evidence="3" id="KW-0862">Zinc</keyword>
<dbReference type="EMBL" id="LN679161">
    <property type="protein sequence ID" value="CEL62150.1"/>
    <property type="molecule type" value="Genomic_DNA"/>
</dbReference>
<dbReference type="PROSITE" id="PS50865">
    <property type="entry name" value="ZF_MYND_2"/>
    <property type="match status" value="1"/>
</dbReference>
<evidence type="ECO:0000256" key="3">
    <source>
        <dbReference type="ARBA" id="ARBA00022833"/>
    </source>
</evidence>
<dbReference type="OrthoDB" id="3213552at2759"/>
<dbReference type="Gene3D" id="6.10.140.2220">
    <property type="match status" value="1"/>
</dbReference>
<sequence>MAQLQKCLVHPVWGLPLDVYLSISKDRPLRLPPAPDKVNQSLTLLGTGKATIEALEICLSLVNNQHELRVIMREDLLSGCMIALRQYCAENRLIKHSYGLLCLRVLALVTEVALLECVNPQNLTSVTQNARSHSILTRNVALVIQSWMVPQYDYPLKKKRHLRDLQWFTNSETNQLTCFPKFGRLTANDIEFLLDILEDNSGLFQRLFRTYQLRGYCSLLFVIWQKLLRINPIIPQTFKLGNLAFRYWSCADKMEHSMLRHMFMWTITRLRDAGSSLRFTINGENELRTVIQCFIDKTYVPNIPSMEFMATHDVAGLTDFVVEGFKLEVLDMAIPLLEASFSRVWAEIEDGDPPDNEAINRLTASSLMLLSRKFLKKFDWTSLLALLLDEVDLIDLLGRVLLLHVKVTEDKVKNNPIVLFRRRVTATMRAIYECAPEVVAYAFNEKFGDWLKTLRWISFQHPLQDIEPSHYLELDQNHRREVWMEIGMALGYDDKLFPCDNPRCPGADYGILVCERCKAAAYCTLNCQRTHWSITDGDGHWRTCVPATDHSDCSSS</sequence>
<evidence type="ECO:0000313" key="7">
    <source>
        <dbReference type="Proteomes" id="UP000059188"/>
    </source>
</evidence>
<keyword evidence="7" id="KW-1185">Reference proteome</keyword>
<accession>A0A0B7FWS8</accession>
<keyword evidence="1" id="KW-0479">Metal-binding</keyword>
<evidence type="ECO:0000256" key="4">
    <source>
        <dbReference type="PROSITE-ProRule" id="PRU00134"/>
    </source>
</evidence>
<organism evidence="6 7">
    <name type="scientific">Thanatephorus cucumeris (strain AG1-IB / isolate 7/3/14)</name>
    <name type="common">Lettuce bottom rot fungus</name>
    <name type="synonym">Rhizoctonia solani</name>
    <dbReference type="NCBI Taxonomy" id="1108050"/>
    <lineage>
        <taxon>Eukaryota</taxon>
        <taxon>Fungi</taxon>
        <taxon>Dikarya</taxon>
        <taxon>Basidiomycota</taxon>
        <taxon>Agaricomycotina</taxon>
        <taxon>Agaricomycetes</taxon>
        <taxon>Cantharellales</taxon>
        <taxon>Ceratobasidiaceae</taxon>
        <taxon>Rhizoctonia</taxon>
        <taxon>Rhizoctonia solani AG-1</taxon>
    </lineage>
</organism>
<dbReference type="GO" id="GO:0008270">
    <property type="term" value="F:zinc ion binding"/>
    <property type="evidence" value="ECO:0007669"/>
    <property type="project" value="UniProtKB-KW"/>
</dbReference>
<dbReference type="Proteomes" id="UP000059188">
    <property type="component" value="Unassembled WGS sequence"/>
</dbReference>
<name>A0A0B7FWS8_THACB</name>
<evidence type="ECO:0000256" key="1">
    <source>
        <dbReference type="ARBA" id="ARBA00022723"/>
    </source>
</evidence>
<protein>
    <recommendedName>
        <fullName evidence="5">MYND-type domain-containing protein</fullName>
    </recommendedName>
</protein>